<dbReference type="CDD" id="cd16917">
    <property type="entry name" value="HATPase_UhpB-NarQ-NarX-like"/>
    <property type="match status" value="1"/>
</dbReference>
<dbReference type="InterPro" id="IPR050482">
    <property type="entry name" value="Sensor_HK_TwoCompSys"/>
</dbReference>
<evidence type="ECO:0000256" key="8">
    <source>
        <dbReference type="ARBA" id="ARBA00023012"/>
    </source>
</evidence>
<dbReference type="Pfam" id="PF23539">
    <property type="entry name" value="DUF7134"/>
    <property type="match status" value="1"/>
</dbReference>
<evidence type="ECO:0000259" key="11">
    <source>
        <dbReference type="SMART" id="SM00387"/>
    </source>
</evidence>
<name>A0ABU2JBA2_9ACTN</name>
<dbReference type="PANTHER" id="PTHR24421">
    <property type="entry name" value="NITRATE/NITRITE SENSOR PROTEIN NARX-RELATED"/>
    <property type="match status" value="1"/>
</dbReference>
<comment type="catalytic activity">
    <reaction evidence="1">
        <text>ATP + protein L-histidine = ADP + protein N-phospho-L-histidine.</text>
        <dbReference type="EC" id="2.7.13.3"/>
    </reaction>
</comment>
<dbReference type="InterPro" id="IPR055558">
    <property type="entry name" value="DUF7134"/>
</dbReference>
<comment type="caution">
    <text evidence="12">The sequence shown here is derived from an EMBL/GenBank/DDBJ whole genome shotgun (WGS) entry which is preliminary data.</text>
</comment>
<dbReference type="PANTHER" id="PTHR24421:SF10">
    <property type="entry name" value="NITRATE_NITRITE SENSOR PROTEIN NARQ"/>
    <property type="match status" value="1"/>
</dbReference>
<keyword evidence="4" id="KW-0808">Transferase</keyword>
<keyword evidence="13" id="KW-1185">Reference proteome</keyword>
<evidence type="ECO:0000256" key="3">
    <source>
        <dbReference type="ARBA" id="ARBA00022553"/>
    </source>
</evidence>
<evidence type="ECO:0000256" key="1">
    <source>
        <dbReference type="ARBA" id="ARBA00000085"/>
    </source>
</evidence>
<sequence length="368" mass="39117">MAAATALPYLFHDNPHPPRAAIPVLVILVAPLVLRRIFPIPVLAWLLAASVLSGSWNHHVLPGFALLVALYTVASMQPRRDAVVAAGVLEAVVIIAAVIVNGAGFWYDAIFVSGLVGAAVGLGLYASTRRAYLAELRDRAERLERERDQQGELAAAAERARITREMHDIVAHHLTVMVALSDGAIAATASSPERGIEVMRTVSATGRRALADTRRLLGVLRQNPSTDERQGVLQPVPDLAELDGLLDRVRAAGLPTTFEVHGVAAEVPAGVQLTVYRLVQEALTNTLKHGGTDARASVRLKYLPHELRLDIVDDGAGTSAPAPVGVGGGLAGMRERVHAYGGDISAGPGRPTGWRVSARLRLDETDPT</sequence>
<dbReference type="Proteomes" id="UP001183176">
    <property type="component" value="Unassembled WGS sequence"/>
</dbReference>
<evidence type="ECO:0000256" key="2">
    <source>
        <dbReference type="ARBA" id="ARBA00012438"/>
    </source>
</evidence>
<keyword evidence="3" id="KW-0597">Phosphoprotein</keyword>
<dbReference type="EMBL" id="JAVREH010000013">
    <property type="protein sequence ID" value="MDT0262026.1"/>
    <property type="molecule type" value="Genomic_DNA"/>
</dbReference>
<evidence type="ECO:0000313" key="12">
    <source>
        <dbReference type="EMBL" id="MDT0262026.1"/>
    </source>
</evidence>
<gene>
    <name evidence="12" type="ORF">RM423_11525</name>
</gene>
<keyword evidence="10" id="KW-0812">Transmembrane</keyword>
<accession>A0ABU2JBA2</accession>
<feature type="domain" description="Histidine kinase/HSP90-like ATPase" evidence="11">
    <location>
        <begin position="270"/>
        <end position="366"/>
    </location>
</feature>
<evidence type="ECO:0000256" key="10">
    <source>
        <dbReference type="SAM" id="Phobius"/>
    </source>
</evidence>
<keyword evidence="6 12" id="KW-0418">Kinase</keyword>
<dbReference type="SUPFAM" id="SSF55874">
    <property type="entry name" value="ATPase domain of HSP90 chaperone/DNA topoisomerase II/histidine kinase"/>
    <property type="match status" value="1"/>
</dbReference>
<keyword evidence="5" id="KW-0547">Nucleotide-binding</keyword>
<dbReference type="RefSeq" id="WP_311423178.1">
    <property type="nucleotide sequence ID" value="NZ_JAVREH010000013.1"/>
</dbReference>
<dbReference type="EC" id="2.7.13.3" evidence="2"/>
<dbReference type="Gene3D" id="1.20.5.1930">
    <property type="match status" value="1"/>
</dbReference>
<evidence type="ECO:0000256" key="5">
    <source>
        <dbReference type="ARBA" id="ARBA00022741"/>
    </source>
</evidence>
<feature type="transmembrane region" description="Helical" evidence="10">
    <location>
        <begin position="82"/>
        <end position="100"/>
    </location>
</feature>
<dbReference type="InterPro" id="IPR011712">
    <property type="entry name" value="Sig_transdc_His_kin_sub3_dim/P"/>
</dbReference>
<evidence type="ECO:0000256" key="6">
    <source>
        <dbReference type="ARBA" id="ARBA00022777"/>
    </source>
</evidence>
<organism evidence="12 13">
    <name type="scientific">Jatrophihabitans lederbergiae</name>
    <dbReference type="NCBI Taxonomy" id="3075547"/>
    <lineage>
        <taxon>Bacteria</taxon>
        <taxon>Bacillati</taxon>
        <taxon>Actinomycetota</taxon>
        <taxon>Actinomycetes</taxon>
        <taxon>Jatrophihabitantales</taxon>
        <taxon>Jatrophihabitantaceae</taxon>
        <taxon>Jatrophihabitans</taxon>
    </lineage>
</organism>
<dbReference type="InterPro" id="IPR036890">
    <property type="entry name" value="HATPase_C_sf"/>
</dbReference>
<dbReference type="InterPro" id="IPR003594">
    <property type="entry name" value="HATPase_dom"/>
</dbReference>
<dbReference type="Gene3D" id="3.30.565.10">
    <property type="entry name" value="Histidine kinase-like ATPase, C-terminal domain"/>
    <property type="match status" value="1"/>
</dbReference>
<keyword evidence="10" id="KW-0472">Membrane</keyword>
<protein>
    <recommendedName>
        <fullName evidence="2">histidine kinase</fullName>
        <ecNumber evidence="2">2.7.13.3</ecNumber>
    </recommendedName>
</protein>
<proteinExistence type="predicted"/>
<keyword evidence="9" id="KW-0175">Coiled coil</keyword>
<feature type="transmembrane region" description="Helical" evidence="10">
    <location>
        <begin position="20"/>
        <end position="38"/>
    </location>
</feature>
<evidence type="ECO:0000313" key="13">
    <source>
        <dbReference type="Proteomes" id="UP001183176"/>
    </source>
</evidence>
<keyword evidence="10" id="KW-1133">Transmembrane helix</keyword>
<keyword evidence="8" id="KW-0902">Two-component regulatory system</keyword>
<dbReference type="Pfam" id="PF02518">
    <property type="entry name" value="HATPase_c"/>
    <property type="match status" value="1"/>
</dbReference>
<dbReference type="GO" id="GO:0016301">
    <property type="term" value="F:kinase activity"/>
    <property type="evidence" value="ECO:0007669"/>
    <property type="project" value="UniProtKB-KW"/>
</dbReference>
<evidence type="ECO:0000256" key="9">
    <source>
        <dbReference type="SAM" id="Coils"/>
    </source>
</evidence>
<keyword evidence="7" id="KW-0067">ATP-binding</keyword>
<feature type="transmembrane region" description="Helical" evidence="10">
    <location>
        <begin position="44"/>
        <end position="70"/>
    </location>
</feature>
<evidence type="ECO:0000256" key="4">
    <source>
        <dbReference type="ARBA" id="ARBA00022679"/>
    </source>
</evidence>
<dbReference type="Pfam" id="PF07730">
    <property type="entry name" value="HisKA_3"/>
    <property type="match status" value="1"/>
</dbReference>
<feature type="coiled-coil region" evidence="9">
    <location>
        <begin position="126"/>
        <end position="160"/>
    </location>
</feature>
<dbReference type="SMART" id="SM00387">
    <property type="entry name" value="HATPase_c"/>
    <property type="match status" value="1"/>
</dbReference>
<feature type="transmembrane region" description="Helical" evidence="10">
    <location>
        <begin position="106"/>
        <end position="127"/>
    </location>
</feature>
<evidence type="ECO:0000256" key="7">
    <source>
        <dbReference type="ARBA" id="ARBA00022840"/>
    </source>
</evidence>
<reference evidence="13" key="1">
    <citation type="submission" date="2023-07" db="EMBL/GenBank/DDBJ databases">
        <title>30 novel species of actinomycetes from the DSMZ collection.</title>
        <authorList>
            <person name="Nouioui I."/>
        </authorList>
    </citation>
    <scope>NUCLEOTIDE SEQUENCE [LARGE SCALE GENOMIC DNA]</scope>
    <source>
        <strain evidence="13">DSM 44399</strain>
    </source>
</reference>